<organism evidence="1">
    <name type="scientific">Lymantria dispar multicapsid nuclear polyhedrosis virus</name>
    <name type="common">LdMNPV</name>
    <dbReference type="NCBI Taxonomy" id="10449"/>
    <lineage>
        <taxon>Viruses</taxon>
        <taxon>Viruses incertae sedis</taxon>
        <taxon>Naldaviricetes</taxon>
        <taxon>Lefavirales</taxon>
        <taxon>Baculoviridae</taxon>
        <taxon>Alphabaculovirus</taxon>
        <taxon>Alphabaculovirus lydisparis</taxon>
    </lineage>
</organism>
<organismHost>
    <name type="scientific">Lepidoptera</name>
    <name type="common">moths &amp; butterflies</name>
    <dbReference type="NCBI Taxonomy" id="7088"/>
</organismHost>
<reference evidence="1" key="1">
    <citation type="journal article" date="2016" name="J. Invertebr. Pathol.">
        <title>An alphabaculovirus isolated from dead Lymantria dispar larvae shows high genetic similarity to baculovirus previously isolated from Lymantria monacha - An example of adaptation to a new host.</title>
        <authorList>
            <person name="Rabalski L."/>
            <person name="Krejmer-Rabalska M."/>
            <person name="Skrzecz I."/>
            <person name="Wasag B."/>
            <person name="Szewczyk B."/>
        </authorList>
    </citation>
    <scope>NUCLEOTIDE SEQUENCE</scope>
    <source>
        <strain evidence="1">BNP</strain>
    </source>
</reference>
<accession>A0A1B1MQP3</accession>
<dbReference type="EMBL" id="KU377538">
    <property type="protein sequence ID" value="ANS70903.1"/>
    <property type="molecule type" value="Genomic_DNA"/>
</dbReference>
<protein>
    <submittedName>
        <fullName evidence="1">Ep23</fullName>
    </submittedName>
</protein>
<sequence>MNINLVYPNNRLDKIITISIPCSVNAINLFIFNYIEEEAAAPTLSRGDENVDTRLVSGYETSRRQIDMFVKTIASVPSSPFTYNAYVVSCVRLPFVAAKLVFHQNFTDSLGVAVVQNERETQVWHVFGVHKGREPVTLRRITGVRVNINDVEHRHPKELIAFQGNIPVDLITSINKSVADESVLRVLNFMYTQVKINHERVMIEYSNKIKN</sequence>
<evidence type="ECO:0000313" key="1">
    <source>
        <dbReference type="EMBL" id="ANS70903.1"/>
    </source>
</evidence>
<proteinExistence type="predicted"/>
<name>A0A1B1MQP3_NPVLD</name>
<dbReference type="Pfam" id="PF05959">
    <property type="entry name" value="DUF884"/>
    <property type="match status" value="1"/>
</dbReference>
<dbReference type="InterPro" id="IPR009235">
    <property type="entry name" value="AcMNPV_Orf146"/>
</dbReference>